<evidence type="ECO:0000259" key="9">
    <source>
        <dbReference type="Pfam" id="PF08743"/>
    </source>
</evidence>
<organism evidence="10 11">
    <name type="scientific">Buddleja alternifolia</name>
    <dbReference type="NCBI Taxonomy" id="168488"/>
    <lineage>
        <taxon>Eukaryota</taxon>
        <taxon>Viridiplantae</taxon>
        <taxon>Streptophyta</taxon>
        <taxon>Embryophyta</taxon>
        <taxon>Tracheophyta</taxon>
        <taxon>Spermatophyta</taxon>
        <taxon>Magnoliopsida</taxon>
        <taxon>eudicotyledons</taxon>
        <taxon>Gunneridae</taxon>
        <taxon>Pentapetalae</taxon>
        <taxon>asterids</taxon>
        <taxon>lamiids</taxon>
        <taxon>Lamiales</taxon>
        <taxon>Scrophulariaceae</taxon>
        <taxon>Buddlejeae</taxon>
        <taxon>Buddleja</taxon>
    </lineage>
</organism>
<dbReference type="GO" id="GO:0006310">
    <property type="term" value="P:DNA recombination"/>
    <property type="evidence" value="ECO:0007669"/>
    <property type="project" value="UniProtKB-UniRule"/>
</dbReference>
<accession>A0AAV6WK04</accession>
<evidence type="ECO:0000256" key="3">
    <source>
        <dbReference type="ARBA" id="ARBA00022763"/>
    </source>
</evidence>
<dbReference type="Proteomes" id="UP000826271">
    <property type="component" value="Unassembled WGS sequence"/>
</dbReference>
<keyword evidence="6 7" id="KW-0539">Nucleus</keyword>
<proteinExistence type="inferred from homology"/>
<dbReference type="GO" id="GO:0005634">
    <property type="term" value="C:nucleus"/>
    <property type="evidence" value="ECO:0007669"/>
    <property type="project" value="UniProtKB-SubCell"/>
</dbReference>
<comment type="similarity">
    <text evidence="2 7">Belongs to the NSE4 family.</text>
</comment>
<keyword evidence="5 7" id="KW-0234">DNA repair</keyword>
<feature type="domain" description="Non-structural maintenance of chromosome element 4 C-terminal" evidence="9">
    <location>
        <begin position="221"/>
        <end position="307"/>
    </location>
</feature>
<evidence type="ECO:0000256" key="1">
    <source>
        <dbReference type="ARBA" id="ARBA00004123"/>
    </source>
</evidence>
<reference evidence="10" key="1">
    <citation type="submission" date="2019-10" db="EMBL/GenBank/DDBJ databases">
        <authorList>
            <person name="Zhang R."/>
            <person name="Pan Y."/>
            <person name="Wang J."/>
            <person name="Ma R."/>
            <person name="Yu S."/>
        </authorList>
    </citation>
    <scope>NUCLEOTIDE SEQUENCE</scope>
    <source>
        <strain evidence="10">LA-IB0</strain>
        <tissue evidence="10">Leaf</tissue>
    </source>
</reference>
<keyword evidence="11" id="KW-1185">Reference proteome</keyword>
<evidence type="ECO:0000313" key="11">
    <source>
        <dbReference type="Proteomes" id="UP000826271"/>
    </source>
</evidence>
<evidence type="ECO:0000256" key="5">
    <source>
        <dbReference type="ARBA" id="ARBA00023204"/>
    </source>
</evidence>
<comment type="subunit">
    <text evidence="7">Component of the SMC5-SMC6 complex.</text>
</comment>
<dbReference type="EMBL" id="WHWC01000013">
    <property type="protein sequence ID" value="KAG8370888.1"/>
    <property type="molecule type" value="Genomic_DNA"/>
</dbReference>
<dbReference type="GO" id="GO:0030915">
    <property type="term" value="C:Smc5-Smc6 complex"/>
    <property type="evidence" value="ECO:0007669"/>
    <property type="project" value="UniProtKB-UniRule"/>
</dbReference>
<dbReference type="PANTHER" id="PTHR16140:SF0">
    <property type="entry name" value="NON-STRUCTURAL MAINTENANCE OF CHROMOSOMES ELEMENT 4"/>
    <property type="match status" value="1"/>
</dbReference>
<dbReference type="PANTHER" id="PTHR16140">
    <property type="entry name" value="NON-STRUCTURAL MAINTENANCE OF CHROMOSOMES ELEMENT 4"/>
    <property type="match status" value="1"/>
</dbReference>
<protein>
    <recommendedName>
        <fullName evidence="7">Non-structural maintenance of chromosomes element 4</fullName>
    </recommendedName>
</protein>
<sequence>MEAKLKMDRVSENGDEDSTVIDESNESTQDNDPVSKRRNIRSHYREIENRINEGKDDIANANSDKFMAIMNEVENMHQHVNKPREQVADAEALLGLTSTLMASVKTHTGGGITPAEFVSSLIREFGLKKVMKGDSGNSPNILWRNIGIIVSPIFMNGSGCKTMIGPMNNEIKQRKLTVRAKRSRSIGSARPKELGKTADVVTDTDRNLHAMFEILKKARKVKVENLLLNRNSFAQTVENLFALSFLVKDGRVCLDVDESGSEIVVPSNGPSAEEIKSGVAKSHQFIFRLDFSDWELMKNLVPKGEEIMSHRNPFSDATCTQAKAEPAGNDISQSAAVQNYSQQAAAVKKLSRNYGRFVQNSDLTKVGDGAVLNWNSKRKRSVL</sequence>
<dbReference type="AlphaFoldDB" id="A0AAV6WK04"/>
<dbReference type="Pfam" id="PF08743">
    <property type="entry name" value="Nse4_C"/>
    <property type="match status" value="1"/>
</dbReference>
<evidence type="ECO:0000313" key="10">
    <source>
        <dbReference type="EMBL" id="KAG8370888.1"/>
    </source>
</evidence>
<evidence type="ECO:0000256" key="4">
    <source>
        <dbReference type="ARBA" id="ARBA00023172"/>
    </source>
</evidence>
<keyword evidence="3 7" id="KW-0227">DNA damage</keyword>
<name>A0AAV6WK04_9LAMI</name>
<evidence type="ECO:0000256" key="6">
    <source>
        <dbReference type="ARBA" id="ARBA00023242"/>
    </source>
</evidence>
<gene>
    <name evidence="10" type="ORF">BUALT_Bualt13G0030300</name>
</gene>
<evidence type="ECO:0000256" key="8">
    <source>
        <dbReference type="SAM" id="MobiDB-lite"/>
    </source>
</evidence>
<dbReference type="InterPro" id="IPR014854">
    <property type="entry name" value="Nse4_C"/>
</dbReference>
<dbReference type="InterPro" id="IPR027786">
    <property type="entry name" value="Nse4/EID"/>
</dbReference>
<comment type="subcellular location">
    <subcellularLocation>
        <location evidence="1 7">Nucleus</location>
    </subcellularLocation>
</comment>
<feature type="region of interest" description="Disordered" evidence="8">
    <location>
        <begin position="1"/>
        <end position="40"/>
    </location>
</feature>
<keyword evidence="4 7" id="KW-0233">DNA recombination</keyword>
<feature type="compositionally biased region" description="Acidic residues" evidence="8">
    <location>
        <begin position="13"/>
        <end position="25"/>
    </location>
</feature>
<comment type="caution">
    <text evidence="10">The sequence shown here is derived from an EMBL/GenBank/DDBJ whole genome shotgun (WGS) entry which is preliminary data.</text>
</comment>
<dbReference type="GO" id="GO:0006281">
    <property type="term" value="P:DNA repair"/>
    <property type="evidence" value="ECO:0007669"/>
    <property type="project" value="UniProtKB-UniRule"/>
</dbReference>
<evidence type="ECO:0000256" key="7">
    <source>
        <dbReference type="RuleBase" id="RU365071"/>
    </source>
</evidence>
<evidence type="ECO:0000256" key="2">
    <source>
        <dbReference type="ARBA" id="ARBA00008997"/>
    </source>
</evidence>
<comment type="function">
    <text evidence="7">Component of the SMC5-SMC6 complex, that promotes sister chromatid alignment after DNA damage and facilitates double-stranded DNA breaks (DSBs) repair via homologous recombination between sister chromatids.</text>
</comment>
<feature type="compositionally biased region" description="Basic and acidic residues" evidence="8">
    <location>
        <begin position="1"/>
        <end position="12"/>
    </location>
</feature>